<dbReference type="PRINTS" id="PR00632">
    <property type="entry name" value="SONICHHOG"/>
</dbReference>
<evidence type="ECO:0000256" key="6">
    <source>
        <dbReference type="SAM" id="Coils"/>
    </source>
</evidence>
<proteinExistence type="inferred from homology"/>
<organism evidence="8 9">
    <name type="scientific">Acropora cervicornis</name>
    <name type="common">Staghorn coral</name>
    <dbReference type="NCBI Taxonomy" id="6130"/>
    <lineage>
        <taxon>Eukaryota</taxon>
        <taxon>Metazoa</taxon>
        <taxon>Cnidaria</taxon>
        <taxon>Anthozoa</taxon>
        <taxon>Hexacorallia</taxon>
        <taxon>Scleractinia</taxon>
        <taxon>Astrocoeniina</taxon>
        <taxon>Acroporidae</taxon>
        <taxon>Acropora</taxon>
    </lineage>
</organism>
<keyword evidence="2" id="KW-0217">Developmental protein</keyword>
<comment type="similarity">
    <text evidence="1">Belongs to the TRAFAC class TrmE-Era-EngA-EngB-Septin-like GTPase superfamily. AIG1/Toc34/Toc159-like paraseptin GTPase family. IAN subfamily.</text>
</comment>
<evidence type="ECO:0000259" key="7">
    <source>
        <dbReference type="PROSITE" id="PS51720"/>
    </source>
</evidence>
<keyword evidence="4" id="KW-0547">Nucleotide-binding</keyword>
<dbReference type="Pfam" id="PF01079">
    <property type="entry name" value="Hint"/>
    <property type="match status" value="1"/>
</dbReference>
<dbReference type="Proteomes" id="UP001249851">
    <property type="component" value="Unassembled WGS sequence"/>
</dbReference>
<evidence type="ECO:0000313" key="8">
    <source>
        <dbReference type="EMBL" id="KAK2549237.1"/>
    </source>
</evidence>
<dbReference type="InterPro" id="IPR003587">
    <property type="entry name" value="Hint_dom_N"/>
</dbReference>
<dbReference type="PANTHER" id="PTHR10903">
    <property type="entry name" value="GTPASE, IMAP FAMILY MEMBER-RELATED"/>
    <property type="match status" value="1"/>
</dbReference>
<dbReference type="AlphaFoldDB" id="A0AAD9PUC0"/>
<evidence type="ECO:0000256" key="3">
    <source>
        <dbReference type="ARBA" id="ARBA00022729"/>
    </source>
</evidence>
<dbReference type="Gene3D" id="3.40.50.300">
    <property type="entry name" value="P-loop containing nucleotide triphosphate hydrolases"/>
    <property type="match status" value="1"/>
</dbReference>
<dbReference type="Gene3D" id="2.170.16.10">
    <property type="entry name" value="Hedgehog/Intein (Hint) domain"/>
    <property type="match status" value="1"/>
</dbReference>
<dbReference type="GO" id="GO:0007267">
    <property type="term" value="P:cell-cell signaling"/>
    <property type="evidence" value="ECO:0007669"/>
    <property type="project" value="InterPro"/>
</dbReference>
<dbReference type="InterPro" id="IPR045058">
    <property type="entry name" value="GIMA/IAN/Toc"/>
</dbReference>
<feature type="domain" description="AIG1-type G" evidence="7">
    <location>
        <begin position="414"/>
        <end position="653"/>
    </location>
</feature>
<evidence type="ECO:0000256" key="4">
    <source>
        <dbReference type="ARBA" id="ARBA00022741"/>
    </source>
</evidence>
<keyword evidence="9" id="KW-1185">Reference proteome</keyword>
<dbReference type="EMBL" id="JARQWQ010000129">
    <property type="protein sequence ID" value="KAK2549237.1"/>
    <property type="molecule type" value="Genomic_DNA"/>
</dbReference>
<gene>
    <name evidence="8" type="ORF">P5673_030345</name>
</gene>
<comment type="caution">
    <text evidence="8">The sequence shown here is derived from an EMBL/GenBank/DDBJ whole genome shotgun (WGS) entry which is preliminary data.</text>
</comment>
<keyword evidence="3" id="KW-0732">Signal</keyword>
<protein>
    <submittedName>
        <fullName evidence="8">GTPase IMAP family member 4</fullName>
    </submittedName>
</protein>
<dbReference type="GO" id="GO:0005525">
    <property type="term" value="F:GTP binding"/>
    <property type="evidence" value="ECO:0007669"/>
    <property type="project" value="UniProtKB-KW"/>
</dbReference>
<feature type="coiled-coil region" evidence="6">
    <location>
        <begin position="661"/>
        <end position="712"/>
    </location>
</feature>
<dbReference type="InterPro" id="IPR006703">
    <property type="entry name" value="G_AIG1"/>
</dbReference>
<dbReference type="InterPro" id="IPR027417">
    <property type="entry name" value="P-loop_NTPase"/>
</dbReference>
<dbReference type="InterPro" id="IPR001657">
    <property type="entry name" value="Hedgehog"/>
</dbReference>
<keyword evidence="5" id="KW-0342">GTP-binding</keyword>
<reference evidence="8" key="1">
    <citation type="journal article" date="2023" name="G3 (Bethesda)">
        <title>Whole genome assembly and annotation of the endangered Caribbean coral Acropora cervicornis.</title>
        <authorList>
            <person name="Selwyn J.D."/>
            <person name="Vollmer S.V."/>
        </authorList>
    </citation>
    <scope>NUCLEOTIDE SEQUENCE</scope>
    <source>
        <strain evidence="8">K2</strain>
    </source>
</reference>
<reference evidence="8" key="2">
    <citation type="journal article" date="2023" name="Science">
        <title>Genomic signatures of disease resistance in endangered staghorn corals.</title>
        <authorList>
            <person name="Vollmer S.V."/>
            <person name="Selwyn J.D."/>
            <person name="Despard B.A."/>
            <person name="Roesel C.L."/>
        </authorList>
    </citation>
    <scope>NUCLEOTIDE SEQUENCE</scope>
    <source>
        <strain evidence="8">K2</strain>
    </source>
</reference>
<evidence type="ECO:0000256" key="2">
    <source>
        <dbReference type="ARBA" id="ARBA00022473"/>
    </source>
</evidence>
<evidence type="ECO:0000256" key="1">
    <source>
        <dbReference type="ARBA" id="ARBA00008535"/>
    </source>
</evidence>
<dbReference type="SUPFAM" id="SSF51294">
    <property type="entry name" value="Hedgehog/intein (Hint) domain"/>
    <property type="match status" value="1"/>
</dbReference>
<dbReference type="Pfam" id="PF04548">
    <property type="entry name" value="AIG1"/>
    <property type="match status" value="1"/>
</dbReference>
<dbReference type="InterPro" id="IPR001767">
    <property type="entry name" value="Hedgehog_Hint"/>
</dbReference>
<keyword evidence="6" id="KW-0175">Coiled coil</keyword>
<evidence type="ECO:0000256" key="5">
    <source>
        <dbReference type="ARBA" id="ARBA00023134"/>
    </source>
</evidence>
<dbReference type="CDD" id="cd00081">
    <property type="entry name" value="Hint"/>
    <property type="match status" value="1"/>
</dbReference>
<accession>A0AAD9PUC0</accession>
<dbReference type="InterPro" id="IPR036844">
    <property type="entry name" value="Hint_dom_sf"/>
</dbReference>
<sequence length="906" mass="101395">MNIPAYASPNLRIGRSYDAQTSKAGIDIYPGNIDIEETNVNQFNFEYRVIKNTKDTKDLLNISGELSLKVKAGLVSVSGSGKYLSDNKKTEDTTEVLAVLKCLTVSETMRGLPKLAADVASGKIKHGLGTHYARSITYGGELAASLSIKNTSSSETHLRVELSCSAVMYHAEALNEVILKTILDIQGSVSGVVNAKVVDVSLKAQLQKLTTECSALSDISIKYYSTGLPSKAPTNLNELVKLIEGFPSMLEKINEGKGIPLEFELQPISTALQIEGPSVSYLPPFKEDQLEQYFDDLRAAQTRINLYQESNVDEDDEVLSFSDEIEEVMEKFMQAIHSIGSSGGLDEMMKSCFDAYHKALGGRKRAGKFCRKWEQIISKKVVPPSVTSDIPTISDKIKLKISTPLPPTLMLPGGDPLTVVLIGKTGNGKSSAGNQILGQNLFGVSDGATSETMLCTKQTRTEEREITVIDTPGVIDTKIVKQVTSTTSQVKYALGLKKKLETTLKELAKMVLYAPRGFSAILLLAKFGCRFTRDDYDALQMLLKFLRAEAQNYMILVLTLGDEAEYHASEEGTTVEEYLKNWINRMDDWLKKFIHDDLKDRVVLLNCRLKPDKEPEAYKKQLCKLIEMIDKIREEQKVPFKTEFTDDSVTDAVDYVVPEDLESLKEKLESYNRRLNKEGITDRERQDIEKRKKEVEKRRKEFEKKVDDVKKEATFVDVAGRRRQMESLLVGEEVKVITNKGVTSKPVITFIHRQPDLFQEFLQITTLRYKKILKITEDHLIFVEKNGKEAAIPARDVKIGDMVYVKVEGQEMLEKDAVQGVSIVFERGVYAPVTLSGTILVNDVNTSCYFDVLSHVWFHRAMGAARAVYHLSPTMAEWISSIGEEDGFPGWCRLGHKLLLTWNGSS</sequence>
<dbReference type="PANTHER" id="PTHR10903:SF184">
    <property type="entry name" value="GTP-BINDING PROTEIN A"/>
    <property type="match status" value="1"/>
</dbReference>
<evidence type="ECO:0000313" key="9">
    <source>
        <dbReference type="Proteomes" id="UP001249851"/>
    </source>
</evidence>
<dbReference type="SUPFAM" id="SSF52540">
    <property type="entry name" value="P-loop containing nucleoside triphosphate hydrolases"/>
    <property type="match status" value="1"/>
</dbReference>
<name>A0AAD9PUC0_ACRCE</name>
<dbReference type="SMART" id="SM00306">
    <property type="entry name" value="HintN"/>
    <property type="match status" value="1"/>
</dbReference>
<dbReference type="GO" id="GO:0016540">
    <property type="term" value="P:protein autoprocessing"/>
    <property type="evidence" value="ECO:0007669"/>
    <property type="project" value="InterPro"/>
</dbReference>
<dbReference type="PROSITE" id="PS51720">
    <property type="entry name" value="G_AIG1"/>
    <property type="match status" value="1"/>
</dbReference>